<dbReference type="EMBL" id="JAFJYH010000074">
    <property type="protein sequence ID" value="KAG4420924.1"/>
    <property type="molecule type" value="Genomic_DNA"/>
</dbReference>
<dbReference type="SUPFAM" id="SSF52317">
    <property type="entry name" value="Class I glutamine amidotransferase-like"/>
    <property type="match status" value="1"/>
</dbReference>
<gene>
    <name evidence="7" type="ORF">IFR04_005901</name>
</gene>
<dbReference type="GO" id="GO:0008614">
    <property type="term" value="P:pyridoxine metabolic process"/>
    <property type="evidence" value="ECO:0007669"/>
    <property type="project" value="TreeGrafter"/>
</dbReference>
<dbReference type="InterPro" id="IPR002161">
    <property type="entry name" value="PdxT/SNO"/>
</dbReference>
<dbReference type="OrthoDB" id="2039at2759"/>
<dbReference type="GO" id="GO:0005829">
    <property type="term" value="C:cytosol"/>
    <property type="evidence" value="ECO:0007669"/>
    <property type="project" value="TreeGrafter"/>
</dbReference>
<dbReference type="GO" id="GO:1903600">
    <property type="term" value="C:glutaminase complex"/>
    <property type="evidence" value="ECO:0007669"/>
    <property type="project" value="TreeGrafter"/>
</dbReference>
<evidence type="ECO:0000256" key="2">
    <source>
        <dbReference type="ARBA" id="ARBA00012918"/>
    </source>
</evidence>
<dbReference type="PROSITE" id="PS01236">
    <property type="entry name" value="PDXT_SNO_1"/>
    <property type="match status" value="1"/>
</dbReference>
<dbReference type="NCBIfam" id="TIGR03800">
    <property type="entry name" value="PLP_synth_Pdx2"/>
    <property type="match status" value="1"/>
</dbReference>
<evidence type="ECO:0000256" key="3">
    <source>
        <dbReference type="ARBA" id="ARBA00022801"/>
    </source>
</evidence>
<protein>
    <recommendedName>
        <fullName evidence="2">glutaminase</fullName>
        <ecNumber evidence="2">3.5.1.2</ecNumber>
    </recommendedName>
</protein>
<keyword evidence="5" id="KW-0456">Lyase</keyword>
<dbReference type="InterPro" id="IPR029062">
    <property type="entry name" value="Class_I_gatase-like"/>
</dbReference>
<accession>A0A8H7TJS2</accession>
<evidence type="ECO:0000256" key="4">
    <source>
        <dbReference type="ARBA" id="ARBA00022962"/>
    </source>
</evidence>
<name>A0A8H7TJS2_9HELO</name>
<dbReference type="CDD" id="cd01749">
    <property type="entry name" value="GATase1_PB"/>
    <property type="match status" value="1"/>
</dbReference>
<dbReference type="AlphaFoldDB" id="A0A8H7TJS2"/>
<dbReference type="GO" id="GO:0042823">
    <property type="term" value="P:pyridoxal phosphate biosynthetic process"/>
    <property type="evidence" value="ECO:0007669"/>
    <property type="project" value="InterPro"/>
</dbReference>
<sequence length="282" mass="31063">MGSTERDVNITVGVLALQGAFNEHVQLLRHAARILATKDTTERDWTFKEVRTEQELLSCDGLIIPGGESTAISLVAQRSNMLEPLRDFVKVTRKPTWGTCAGLILLAESANRTKKGGQELIGGLDVRVNRNHFGRQIESFEADLDLPFLKDNHASTQQSPFRAIFIRAPIVEKLLPTVSGIQEDEATVDDTVIAPSRPIDESVAKTINLGDVEIMGTLPGRTAAIRDDDTTGRLDVEAGDIIAVRQANVFGTSFHPELTGDPRIHVWWLEQVVKAVSQRRNP</sequence>
<dbReference type="InterPro" id="IPR021196">
    <property type="entry name" value="PdxT/SNO_CS"/>
</dbReference>
<dbReference type="GO" id="GO:0016829">
    <property type="term" value="F:lyase activity"/>
    <property type="evidence" value="ECO:0007669"/>
    <property type="project" value="UniProtKB-KW"/>
</dbReference>
<keyword evidence="8" id="KW-1185">Reference proteome</keyword>
<comment type="similarity">
    <text evidence="1">Belongs to the glutaminase PdxT/SNO family.</text>
</comment>
<dbReference type="Gene3D" id="3.40.50.880">
    <property type="match status" value="1"/>
</dbReference>
<dbReference type="PROSITE" id="PS51130">
    <property type="entry name" value="PDXT_SNO_2"/>
    <property type="match status" value="1"/>
</dbReference>
<dbReference type="PANTHER" id="PTHR31559">
    <property type="entry name" value="PYRIDOXAL 5'-PHOSPHATE SYNTHASE SUBUNIT SNO"/>
    <property type="match status" value="1"/>
</dbReference>
<reference evidence="7" key="1">
    <citation type="submission" date="2021-02" db="EMBL/GenBank/DDBJ databases">
        <title>Genome sequence Cadophora malorum strain M34.</title>
        <authorList>
            <person name="Stefanovic E."/>
            <person name="Vu D."/>
            <person name="Scully C."/>
            <person name="Dijksterhuis J."/>
            <person name="Roader J."/>
            <person name="Houbraken J."/>
        </authorList>
    </citation>
    <scope>NUCLEOTIDE SEQUENCE</scope>
    <source>
        <strain evidence="7">M34</strain>
    </source>
</reference>
<keyword evidence="4" id="KW-0315">Glutamine amidotransferase</keyword>
<evidence type="ECO:0000313" key="8">
    <source>
        <dbReference type="Proteomes" id="UP000664132"/>
    </source>
</evidence>
<evidence type="ECO:0000313" key="7">
    <source>
        <dbReference type="EMBL" id="KAG4420924.1"/>
    </source>
</evidence>
<dbReference type="HAMAP" id="MF_01615">
    <property type="entry name" value="PdxT"/>
    <property type="match status" value="1"/>
</dbReference>
<evidence type="ECO:0000256" key="5">
    <source>
        <dbReference type="ARBA" id="ARBA00023239"/>
    </source>
</evidence>
<dbReference type="PROSITE" id="PS51273">
    <property type="entry name" value="GATASE_TYPE_1"/>
    <property type="match status" value="1"/>
</dbReference>
<dbReference type="Proteomes" id="UP000664132">
    <property type="component" value="Unassembled WGS sequence"/>
</dbReference>
<evidence type="ECO:0000256" key="1">
    <source>
        <dbReference type="ARBA" id="ARBA00008345"/>
    </source>
</evidence>
<dbReference type="EC" id="3.5.1.2" evidence="2"/>
<proteinExistence type="inferred from homology"/>
<dbReference type="PANTHER" id="PTHR31559:SF0">
    <property type="entry name" value="PYRIDOXAL 5'-PHOSPHATE SYNTHASE SUBUNIT SNO1-RELATED"/>
    <property type="match status" value="1"/>
</dbReference>
<dbReference type="Pfam" id="PF01174">
    <property type="entry name" value="SNO"/>
    <property type="match status" value="2"/>
</dbReference>
<comment type="caution">
    <text evidence="7">The sequence shown here is derived from an EMBL/GenBank/DDBJ whole genome shotgun (WGS) entry which is preliminary data.</text>
</comment>
<keyword evidence="3" id="KW-0378">Hydrolase</keyword>
<comment type="catalytic activity">
    <reaction evidence="6">
        <text>L-glutamine + H2O = L-glutamate + NH4(+)</text>
        <dbReference type="Rhea" id="RHEA:15889"/>
        <dbReference type="ChEBI" id="CHEBI:15377"/>
        <dbReference type="ChEBI" id="CHEBI:28938"/>
        <dbReference type="ChEBI" id="CHEBI:29985"/>
        <dbReference type="ChEBI" id="CHEBI:58359"/>
        <dbReference type="EC" id="3.5.1.2"/>
    </reaction>
</comment>
<organism evidence="7 8">
    <name type="scientific">Cadophora malorum</name>
    <dbReference type="NCBI Taxonomy" id="108018"/>
    <lineage>
        <taxon>Eukaryota</taxon>
        <taxon>Fungi</taxon>
        <taxon>Dikarya</taxon>
        <taxon>Ascomycota</taxon>
        <taxon>Pezizomycotina</taxon>
        <taxon>Leotiomycetes</taxon>
        <taxon>Helotiales</taxon>
        <taxon>Ploettnerulaceae</taxon>
        <taxon>Cadophora</taxon>
    </lineage>
</organism>
<evidence type="ECO:0000256" key="6">
    <source>
        <dbReference type="ARBA" id="ARBA00049534"/>
    </source>
</evidence>
<dbReference type="GO" id="GO:0004359">
    <property type="term" value="F:glutaminase activity"/>
    <property type="evidence" value="ECO:0007669"/>
    <property type="project" value="UniProtKB-EC"/>
</dbReference>